<dbReference type="SUPFAM" id="SSF49785">
    <property type="entry name" value="Galactose-binding domain-like"/>
    <property type="match status" value="1"/>
</dbReference>
<dbReference type="InterPro" id="IPR008979">
    <property type="entry name" value="Galactose-bd-like_sf"/>
</dbReference>
<name>A0ABU0ZQB0_9ACTN</name>
<feature type="region of interest" description="Disordered" evidence="1">
    <location>
        <begin position="141"/>
        <end position="195"/>
    </location>
</feature>
<dbReference type="CDD" id="cd04081">
    <property type="entry name" value="CBM35_galactosidase-like"/>
    <property type="match status" value="1"/>
</dbReference>
<feature type="transmembrane region" description="Helical" evidence="2">
    <location>
        <begin position="121"/>
        <end position="139"/>
    </location>
</feature>
<evidence type="ECO:0000259" key="3">
    <source>
        <dbReference type="PROSITE" id="PS51175"/>
    </source>
</evidence>
<proteinExistence type="predicted"/>
<feature type="compositionally biased region" description="Basic and acidic residues" evidence="1">
    <location>
        <begin position="1"/>
        <end position="13"/>
    </location>
</feature>
<dbReference type="PROSITE" id="PS51175">
    <property type="entry name" value="CBM6"/>
    <property type="match status" value="1"/>
</dbReference>
<feature type="region of interest" description="Disordered" evidence="1">
    <location>
        <begin position="1"/>
        <end position="73"/>
    </location>
</feature>
<accession>A0ABU0ZQB0</accession>
<dbReference type="RefSeq" id="WP_308716480.1">
    <property type="nucleotide sequence ID" value="NZ_JAVHUY010000039.1"/>
</dbReference>
<feature type="domain" description="CBM6" evidence="3">
    <location>
        <begin position="197"/>
        <end position="322"/>
    </location>
</feature>
<dbReference type="InterPro" id="IPR005084">
    <property type="entry name" value="CBM6"/>
</dbReference>
<keyword evidence="5" id="KW-1185">Reference proteome</keyword>
<sequence>MTTADRKGMDRLRVGGWLPPPRGTDQRGMARLALPAAPSPTAPARRGAHAVPDDEEPEHLRPPTPYAAPPFDLDAPVSAPVPPPSGADPGAAATAGRYVRLGRRGLREIAAPGPHRQRIRLGLAGVAVLALAIVAVATLSPDGEKSPDAGRGLALPTGPPRAPAPSADQEIGPAEASPTPSRAKAAPASSDAGPFTRTYEAEDAALIGGAEVLSLRQAGGGRIVQGIGTGSDRRPGLVSFTEVEVPATNRYALTVDYVSGEDRTAILTINSETHLRLSFPSSGDWDVVGSRTFTIVLVGGRNNLTFSNPDGWAPRLDRISLLG</sequence>
<keyword evidence="2" id="KW-1133">Transmembrane helix</keyword>
<keyword evidence="2" id="KW-0472">Membrane</keyword>
<evidence type="ECO:0000256" key="1">
    <source>
        <dbReference type="SAM" id="MobiDB-lite"/>
    </source>
</evidence>
<organism evidence="4 5">
    <name type="scientific">Phytohabitans maris</name>
    <dbReference type="NCBI Taxonomy" id="3071409"/>
    <lineage>
        <taxon>Bacteria</taxon>
        <taxon>Bacillati</taxon>
        <taxon>Actinomycetota</taxon>
        <taxon>Actinomycetes</taxon>
        <taxon>Micromonosporales</taxon>
        <taxon>Micromonosporaceae</taxon>
    </lineage>
</organism>
<dbReference type="Gene3D" id="2.60.120.260">
    <property type="entry name" value="Galactose-binding domain-like"/>
    <property type="match status" value="1"/>
</dbReference>
<reference evidence="4 5" key="1">
    <citation type="submission" date="2023-08" db="EMBL/GenBank/DDBJ databases">
        <title>Phytohabitans sansha sp. nov., isolated from marine sediment.</title>
        <authorList>
            <person name="Zhao Y."/>
            <person name="Yi K."/>
        </authorList>
    </citation>
    <scope>NUCLEOTIDE SEQUENCE [LARGE SCALE GENOMIC DNA]</scope>
    <source>
        <strain evidence="4 5">ZYX-F-186</strain>
    </source>
</reference>
<dbReference type="Proteomes" id="UP001230908">
    <property type="component" value="Unassembled WGS sequence"/>
</dbReference>
<evidence type="ECO:0000313" key="5">
    <source>
        <dbReference type="Proteomes" id="UP001230908"/>
    </source>
</evidence>
<gene>
    <name evidence="4" type="ORF">RB614_32350</name>
</gene>
<dbReference type="EMBL" id="JAVHUY010000039">
    <property type="protein sequence ID" value="MDQ7909224.1"/>
    <property type="molecule type" value="Genomic_DNA"/>
</dbReference>
<evidence type="ECO:0000313" key="4">
    <source>
        <dbReference type="EMBL" id="MDQ7909224.1"/>
    </source>
</evidence>
<protein>
    <recommendedName>
        <fullName evidence="3">CBM6 domain-containing protein</fullName>
    </recommendedName>
</protein>
<keyword evidence="2" id="KW-0812">Transmembrane</keyword>
<evidence type="ECO:0000256" key="2">
    <source>
        <dbReference type="SAM" id="Phobius"/>
    </source>
</evidence>
<comment type="caution">
    <text evidence="4">The sequence shown here is derived from an EMBL/GenBank/DDBJ whole genome shotgun (WGS) entry which is preliminary data.</text>
</comment>